<dbReference type="InterPro" id="IPR004657">
    <property type="entry name" value="MenA"/>
</dbReference>
<dbReference type="EC" id="2.5.1.74" evidence="8 9"/>
<dbReference type="InterPro" id="IPR044878">
    <property type="entry name" value="UbiA_sf"/>
</dbReference>
<dbReference type="Proteomes" id="UP000186785">
    <property type="component" value="Unassembled WGS sequence"/>
</dbReference>
<dbReference type="PANTHER" id="PTHR13929">
    <property type="entry name" value="1,4-DIHYDROXY-2-NAPHTHOATE OCTAPRENYLTRANSFERASE"/>
    <property type="match status" value="1"/>
</dbReference>
<protein>
    <recommendedName>
        <fullName evidence="8 9">1,4-dihydroxy-2-naphthoate octaprenyltransferase</fullName>
        <shortName evidence="8">DHNA-octaprenyltransferase</shortName>
        <ecNumber evidence="8 9">2.5.1.74</ecNumber>
    </recommendedName>
</protein>
<keyword evidence="4 8" id="KW-0808">Transferase</keyword>
<proteinExistence type="inferred from homology"/>
<dbReference type="OrthoDB" id="9767568at2"/>
<dbReference type="EMBL" id="MQSV01000003">
    <property type="protein sequence ID" value="OKL47960.1"/>
    <property type="molecule type" value="Genomic_DNA"/>
</dbReference>
<dbReference type="CDD" id="cd13962">
    <property type="entry name" value="PT_UbiA_UBIAD1"/>
    <property type="match status" value="1"/>
</dbReference>
<dbReference type="GO" id="GO:0005886">
    <property type="term" value="C:plasma membrane"/>
    <property type="evidence" value="ECO:0007669"/>
    <property type="project" value="UniProtKB-SubCell"/>
</dbReference>
<dbReference type="GO" id="GO:0046428">
    <property type="term" value="F:1,4-dihydroxy-2-naphthoate polyprenyltransferase activity"/>
    <property type="evidence" value="ECO:0007669"/>
    <property type="project" value="UniProtKB-UniRule"/>
</dbReference>
<dbReference type="PIRSF" id="PIRSF005355">
    <property type="entry name" value="UBIAD1"/>
    <property type="match status" value="1"/>
</dbReference>
<comment type="function">
    <text evidence="8">Conversion of 1,4-dihydroxy-2-naphthoate (DHNA) to demethylmenaquinone (DMK).</text>
</comment>
<dbReference type="HAMAP" id="MF_01937">
    <property type="entry name" value="MenA_1"/>
    <property type="match status" value="1"/>
</dbReference>
<evidence type="ECO:0000256" key="3">
    <source>
        <dbReference type="ARBA" id="ARBA00022475"/>
    </source>
</evidence>
<evidence type="ECO:0000256" key="5">
    <source>
        <dbReference type="ARBA" id="ARBA00022692"/>
    </source>
</evidence>
<comment type="pathway">
    <text evidence="8">Quinol/quinone metabolism; menaquinone biosynthesis; menaquinol from 1,4-dihydroxy-2-naphthoate: step 1/2.</text>
</comment>
<dbReference type="GO" id="GO:0009234">
    <property type="term" value="P:menaquinone biosynthetic process"/>
    <property type="evidence" value="ECO:0007669"/>
    <property type="project" value="UniProtKB-UniRule"/>
</dbReference>
<evidence type="ECO:0000256" key="6">
    <source>
        <dbReference type="ARBA" id="ARBA00022989"/>
    </source>
</evidence>
<dbReference type="InterPro" id="IPR000537">
    <property type="entry name" value="UbiA_prenyltransferase"/>
</dbReference>
<accession>A0A1Q5PLP1</accession>
<comment type="similarity">
    <text evidence="8">Belongs to the MenA family. Type 1 subfamily.</text>
</comment>
<organism evidence="10 11">
    <name type="scientific">Boudabousia liubingyangii</name>
    <dbReference type="NCBI Taxonomy" id="1921764"/>
    <lineage>
        <taxon>Bacteria</taxon>
        <taxon>Bacillati</taxon>
        <taxon>Actinomycetota</taxon>
        <taxon>Actinomycetes</taxon>
        <taxon>Actinomycetales</taxon>
        <taxon>Actinomycetaceae</taxon>
        <taxon>Boudabousia</taxon>
    </lineage>
</organism>
<keyword evidence="2 8" id="KW-0474">Menaquinone biosynthesis</keyword>
<feature type="transmembrane region" description="Helical" evidence="8">
    <location>
        <begin position="117"/>
        <end position="133"/>
    </location>
</feature>
<keyword evidence="11" id="KW-1185">Reference proteome</keyword>
<dbReference type="Gene3D" id="1.10.357.140">
    <property type="entry name" value="UbiA prenyltransferase"/>
    <property type="match status" value="1"/>
</dbReference>
<dbReference type="UniPathway" id="UPA00079">
    <property type="reaction ID" value="UER00168"/>
</dbReference>
<evidence type="ECO:0000313" key="10">
    <source>
        <dbReference type="EMBL" id="OKL47960.1"/>
    </source>
</evidence>
<feature type="transmembrane region" description="Helical" evidence="8">
    <location>
        <begin position="43"/>
        <end position="61"/>
    </location>
</feature>
<feature type="transmembrane region" description="Helical" evidence="8">
    <location>
        <begin position="290"/>
        <end position="307"/>
    </location>
</feature>
<dbReference type="PANTHER" id="PTHR13929:SF0">
    <property type="entry name" value="UBIA PRENYLTRANSFERASE DOMAIN-CONTAINING PROTEIN 1"/>
    <property type="match status" value="1"/>
</dbReference>
<comment type="subcellular location">
    <subcellularLocation>
        <location evidence="8">Cell membrane</location>
        <topology evidence="8">Multi-pass membrane protein</topology>
    </subcellularLocation>
    <subcellularLocation>
        <location evidence="1">Membrane</location>
        <topology evidence="1">Multi-pass membrane protein</topology>
    </subcellularLocation>
</comment>
<feature type="transmembrane region" description="Helical" evidence="8">
    <location>
        <begin position="251"/>
        <end position="269"/>
    </location>
</feature>
<dbReference type="InterPro" id="IPR026046">
    <property type="entry name" value="UBIAD1"/>
</dbReference>
<evidence type="ECO:0000256" key="9">
    <source>
        <dbReference type="NCBIfam" id="TIGR00751"/>
    </source>
</evidence>
<sequence>MKRKVTFNDWLEGARLRTLPAAVAPVFLGTCAAYTLGSGNLLRAFLAALVALGLQVGVNFANDYSDGIRGTDDQRVGPLRLTASGLVPAKTVLGVALGCFGFAGLMGVILLALSGDWWLLIFGILAVIAAWFYTGGKKPYGYLGFGEVMVILCFGFLATQGTLWTQAHAAPWWTWLIAAGVGLLSADLLMINNIRDIPTDRVAGKKTLAVRLGESKARKAYAQILVAAWVLGLIAVLASGPSTAAWYSWNWWGALLFLPSVLGVPLLSLPVVRGKAQGRKLIVTLRNTGLYTLLYSLLLGIGLLLSAL</sequence>
<reference evidence="10 11" key="1">
    <citation type="submission" date="2016-11" db="EMBL/GenBank/DDBJ databases">
        <title>Actinomyces gypaetusis sp. nov. isolated from the vulture Gypaetus barbatus in Qinghai Tibet Plateau China.</title>
        <authorList>
            <person name="Meng X."/>
        </authorList>
    </citation>
    <scope>NUCLEOTIDE SEQUENCE [LARGE SCALE GENOMIC DNA]</scope>
    <source>
        <strain evidence="10 11">VUL4_2</strain>
    </source>
</reference>
<dbReference type="GO" id="GO:0042371">
    <property type="term" value="P:vitamin K biosynthetic process"/>
    <property type="evidence" value="ECO:0007669"/>
    <property type="project" value="TreeGrafter"/>
</dbReference>
<gene>
    <name evidence="8" type="primary">menA</name>
    <name evidence="10" type="ORF">BSR29_05630</name>
</gene>
<dbReference type="NCBIfam" id="NF004751">
    <property type="entry name" value="PRK06080.1-3"/>
    <property type="match status" value="1"/>
</dbReference>
<evidence type="ECO:0000256" key="4">
    <source>
        <dbReference type="ARBA" id="ARBA00022679"/>
    </source>
</evidence>
<evidence type="ECO:0000256" key="8">
    <source>
        <dbReference type="HAMAP-Rule" id="MF_01937"/>
    </source>
</evidence>
<dbReference type="STRING" id="1921764.BSR28_05770"/>
<dbReference type="NCBIfam" id="TIGR00751">
    <property type="entry name" value="menA"/>
    <property type="match status" value="1"/>
</dbReference>
<feature type="transmembrane region" description="Helical" evidence="8">
    <location>
        <begin position="220"/>
        <end position="239"/>
    </location>
</feature>
<evidence type="ECO:0000256" key="2">
    <source>
        <dbReference type="ARBA" id="ARBA00022428"/>
    </source>
</evidence>
<comment type="catalytic activity">
    <reaction evidence="8">
        <text>an all-trans-polyprenyl diphosphate + 1,4-dihydroxy-2-naphthoate + H(+) = a 2-demethylmenaquinol + CO2 + diphosphate</text>
        <dbReference type="Rhea" id="RHEA:26478"/>
        <dbReference type="Rhea" id="RHEA-COMP:9563"/>
        <dbReference type="Rhea" id="RHEA-COMP:9564"/>
        <dbReference type="ChEBI" id="CHEBI:11173"/>
        <dbReference type="ChEBI" id="CHEBI:15378"/>
        <dbReference type="ChEBI" id="CHEBI:16526"/>
        <dbReference type="ChEBI" id="CHEBI:33019"/>
        <dbReference type="ChEBI" id="CHEBI:55437"/>
        <dbReference type="ChEBI" id="CHEBI:58914"/>
        <dbReference type="EC" id="2.5.1.74"/>
    </reaction>
</comment>
<keyword evidence="7 8" id="KW-0472">Membrane</keyword>
<keyword evidence="3 8" id="KW-1003">Cell membrane</keyword>
<comment type="caution">
    <text evidence="10">The sequence shown here is derived from an EMBL/GenBank/DDBJ whole genome shotgun (WGS) entry which is preliminary data.</text>
</comment>
<feature type="transmembrane region" description="Helical" evidence="8">
    <location>
        <begin position="92"/>
        <end position="111"/>
    </location>
</feature>
<feature type="transmembrane region" description="Helical" evidence="8">
    <location>
        <begin position="172"/>
        <end position="191"/>
    </location>
</feature>
<keyword evidence="6 8" id="KW-1133">Transmembrane helix</keyword>
<dbReference type="AlphaFoldDB" id="A0A1Q5PLP1"/>
<dbReference type="Pfam" id="PF01040">
    <property type="entry name" value="UbiA"/>
    <property type="match status" value="1"/>
</dbReference>
<feature type="transmembrane region" description="Helical" evidence="8">
    <location>
        <begin position="140"/>
        <end position="160"/>
    </location>
</feature>
<name>A0A1Q5PLP1_9ACTO</name>
<dbReference type="RefSeq" id="WP_073709320.1">
    <property type="nucleotide sequence ID" value="NZ_MQSV01000003.1"/>
</dbReference>
<evidence type="ECO:0000313" key="11">
    <source>
        <dbReference type="Proteomes" id="UP000186785"/>
    </source>
</evidence>
<evidence type="ECO:0000256" key="7">
    <source>
        <dbReference type="ARBA" id="ARBA00023136"/>
    </source>
</evidence>
<keyword evidence="5 8" id="KW-0812">Transmembrane</keyword>
<evidence type="ECO:0000256" key="1">
    <source>
        <dbReference type="ARBA" id="ARBA00004141"/>
    </source>
</evidence>